<proteinExistence type="inferred from homology"/>
<dbReference type="InterPro" id="IPR013538">
    <property type="entry name" value="ASHA1/2-like_C"/>
</dbReference>
<dbReference type="InterPro" id="IPR023393">
    <property type="entry name" value="START-like_dom_sf"/>
</dbReference>
<feature type="domain" description="Activator of Hsp90 ATPase homologue 1/2-like C-terminal" evidence="2">
    <location>
        <begin position="18"/>
        <end position="145"/>
    </location>
</feature>
<dbReference type="InParanoid" id="Q028I8"/>
<evidence type="ECO:0000313" key="3">
    <source>
        <dbReference type="EMBL" id="ABJ82564.1"/>
    </source>
</evidence>
<dbReference type="HOGENOM" id="CLU_108923_6_3_0"/>
<dbReference type="STRING" id="234267.Acid_1573"/>
<dbReference type="AlphaFoldDB" id="Q028I8"/>
<dbReference type="Pfam" id="PF08327">
    <property type="entry name" value="AHSA1"/>
    <property type="match status" value="1"/>
</dbReference>
<organism evidence="3">
    <name type="scientific">Solibacter usitatus (strain Ellin6076)</name>
    <dbReference type="NCBI Taxonomy" id="234267"/>
    <lineage>
        <taxon>Bacteria</taxon>
        <taxon>Pseudomonadati</taxon>
        <taxon>Acidobacteriota</taxon>
        <taxon>Terriglobia</taxon>
        <taxon>Bryobacterales</taxon>
        <taxon>Solibacteraceae</taxon>
        <taxon>Candidatus Solibacter</taxon>
    </lineage>
</organism>
<dbReference type="SUPFAM" id="SSF55961">
    <property type="entry name" value="Bet v1-like"/>
    <property type="match status" value="1"/>
</dbReference>
<dbReference type="Gene3D" id="3.30.530.20">
    <property type="match status" value="1"/>
</dbReference>
<comment type="similarity">
    <text evidence="1">Belongs to the AHA1 family.</text>
</comment>
<name>Q028I8_SOLUE</name>
<accession>Q028I8</accession>
<gene>
    <name evidence="3" type="ordered locus">Acid_1573</name>
</gene>
<dbReference type="KEGG" id="sus:Acid_1573"/>
<evidence type="ECO:0000259" key="2">
    <source>
        <dbReference type="Pfam" id="PF08327"/>
    </source>
</evidence>
<dbReference type="OrthoDB" id="118698at2"/>
<dbReference type="eggNOG" id="COG3832">
    <property type="taxonomic scope" value="Bacteria"/>
</dbReference>
<evidence type="ECO:0000256" key="1">
    <source>
        <dbReference type="ARBA" id="ARBA00006817"/>
    </source>
</evidence>
<reference evidence="3" key="1">
    <citation type="submission" date="2006-10" db="EMBL/GenBank/DDBJ databases">
        <title>Complete sequence of Solibacter usitatus Ellin6076.</title>
        <authorList>
            <consortium name="US DOE Joint Genome Institute"/>
            <person name="Copeland A."/>
            <person name="Lucas S."/>
            <person name="Lapidus A."/>
            <person name="Barry K."/>
            <person name="Detter J.C."/>
            <person name="Glavina del Rio T."/>
            <person name="Hammon N."/>
            <person name="Israni S."/>
            <person name="Dalin E."/>
            <person name="Tice H."/>
            <person name="Pitluck S."/>
            <person name="Thompson L.S."/>
            <person name="Brettin T."/>
            <person name="Bruce D."/>
            <person name="Han C."/>
            <person name="Tapia R."/>
            <person name="Gilna P."/>
            <person name="Schmutz J."/>
            <person name="Larimer F."/>
            <person name="Land M."/>
            <person name="Hauser L."/>
            <person name="Kyrpides N."/>
            <person name="Mikhailova N."/>
            <person name="Janssen P.H."/>
            <person name="Kuske C.R."/>
            <person name="Richardson P."/>
        </authorList>
    </citation>
    <scope>NUCLEOTIDE SEQUENCE</scope>
    <source>
        <strain evidence="3">Ellin6076</strain>
    </source>
</reference>
<sequence precursor="true">MTIELHGGTIIGDIEIEAPPEAVFDALTTPEDLTAWWGADGVYRTHDWEIDLRPGGTWNCRATSAGGEMTVHGVYLEVERPRSLAYTWNPSWEPIPATTIRYTLTKIAGGTKVHFEHSGFEGHQKSQQGHSQGWARVMEWLSGYLNGKAVAQ</sequence>
<dbReference type="CDD" id="cd07814">
    <property type="entry name" value="SRPBCC_CalC_Aha1-like"/>
    <property type="match status" value="1"/>
</dbReference>
<protein>
    <submittedName>
        <fullName evidence="3">Activator of Hsp90 ATPase 1 family protein</fullName>
    </submittedName>
</protein>
<dbReference type="EMBL" id="CP000473">
    <property type="protein sequence ID" value="ABJ82564.1"/>
    <property type="molecule type" value="Genomic_DNA"/>
</dbReference>